<proteinExistence type="predicted"/>
<dbReference type="Proteomes" id="UP000813462">
    <property type="component" value="Unassembled WGS sequence"/>
</dbReference>
<dbReference type="Gene3D" id="3.40.50.300">
    <property type="entry name" value="P-loop containing nucleotide triphosphate hydrolases"/>
    <property type="match status" value="1"/>
</dbReference>
<protein>
    <submittedName>
        <fullName evidence="1">Uncharacterized protein</fullName>
    </submittedName>
</protein>
<dbReference type="InterPro" id="IPR027417">
    <property type="entry name" value="P-loop_NTPase"/>
</dbReference>
<dbReference type="EMBL" id="JAEACU010000006">
    <property type="protein sequence ID" value="KAH7525087.1"/>
    <property type="molecule type" value="Genomic_DNA"/>
</dbReference>
<sequence>MLDVMVDLMRRVFLLRDSYPSYITAVNMMPCGFFGYNSDLELSDVLISSALGQILDEAVELSNEAIKFLCWIFRRFGFDDVLLLVILRKRMLLREMDYHLTGFYHWCVCLYPLSFNPFSLWVGLGVQLCWLIVGFHDTSTPTCSMKNLIYIGYASEPSSAFSVTRKRSTDCKMGVDCQLQQQGRNVFQSHRDAYTPTFDCRYAANVVDQSWGTKKILVLREFPEDTVDTFLLNRGALAACDVAVFVYDSSDVLSRNGATNLLKKVAQHCKDTKSEVPMRYIAADNCSLSFAIQQAGQDTLLPITTEVGDSNDIFYEIVKAGGCPARKSELASHAVMKSVSALKLVSSSLEFEST</sequence>
<accession>A0A978VB02</accession>
<reference evidence="1" key="1">
    <citation type="journal article" date="2021" name="Front. Plant Sci.">
        <title>Chromosome-Scale Genome Assembly for Chinese Sour Jujube and Insights Into Its Genome Evolution and Domestication Signature.</title>
        <authorList>
            <person name="Shen L.-Y."/>
            <person name="Luo H."/>
            <person name="Wang X.-L."/>
            <person name="Wang X.-M."/>
            <person name="Qiu X.-J."/>
            <person name="Liu H."/>
            <person name="Zhou S.-S."/>
            <person name="Jia K.-H."/>
            <person name="Nie S."/>
            <person name="Bao Y.-T."/>
            <person name="Zhang R.-G."/>
            <person name="Yun Q.-Z."/>
            <person name="Chai Y.-H."/>
            <person name="Lu J.-Y."/>
            <person name="Li Y."/>
            <person name="Zhao S.-W."/>
            <person name="Mao J.-F."/>
            <person name="Jia S.-G."/>
            <person name="Mao Y.-M."/>
        </authorList>
    </citation>
    <scope>NUCLEOTIDE SEQUENCE</scope>
    <source>
        <strain evidence="1">AT0</strain>
        <tissue evidence="1">Leaf</tissue>
    </source>
</reference>
<dbReference type="SUPFAM" id="SSF52540">
    <property type="entry name" value="P-loop containing nucleoside triphosphate hydrolases"/>
    <property type="match status" value="1"/>
</dbReference>
<organism evidence="1 2">
    <name type="scientific">Ziziphus jujuba var. spinosa</name>
    <dbReference type="NCBI Taxonomy" id="714518"/>
    <lineage>
        <taxon>Eukaryota</taxon>
        <taxon>Viridiplantae</taxon>
        <taxon>Streptophyta</taxon>
        <taxon>Embryophyta</taxon>
        <taxon>Tracheophyta</taxon>
        <taxon>Spermatophyta</taxon>
        <taxon>Magnoliopsida</taxon>
        <taxon>eudicotyledons</taxon>
        <taxon>Gunneridae</taxon>
        <taxon>Pentapetalae</taxon>
        <taxon>rosids</taxon>
        <taxon>fabids</taxon>
        <taxon>Rosales</taxon>
        <taxon>Rhamnaceae</taxon>
        <taxon>Paliureae</taxon>
        <taxon>Ziziphus</taxon>
    </lineage>
</organism>
<gene>
    <name evidence="1" type="ORF">FEM48_Zijuj06G0187800</name>
</gene>
<evidence type="ECO:0000313" key="1">
    <source>
        <dbReference type="EMBL" id="KAH7525087.1"/>
    </source>
</evidence>
<comment type="caution">
    <text evidence="1">The sequence shown here is derived from an EMBL/GenBank/DDBJ whole genome shotgun (WGS) entry which is preliminary data.</text>
</comment>
<evidence type="ECO:0000313" key="2">
    <source>
        <dbReference type="Proteomes" id="UP000813462"/>
    </source>
</evidence>
<dbReference type="AlphaFoldDB" id="A0A978VB02"/>
<name>A0A978VB02_ZIZJJ</name>